<dbReference type="RefSeq" id="WP_075397949.1">
    <property type="nucleotide sequence ID" value="NZ_MSDU01000010.1"/>
</dbReference>
<sequence length="279" mass="29652">MGARLFTRAGYLFSGLSMNVEAIKGISRKKKELLIIALTKWTVTVFLSVALALLFFRDHHEMIAGLILSGAVPSATAATLYSFLAGGNTSLVIAASLLNVAISPVMTPLVMIGFSGPEVPLSFLSLLHSFLTIVIIPLAAGLLVQRFMPSAAANATVIIKLASSITLLLIIHTLTGSGKEFIEDQLGLLPLLIVVIVIQVTFPMAAAYMISKWCKFSKADLLAAVFQVSLCNTALAAILAHEYIGGIASIPPVLNIIINLSIGAWLANVIAGRNQNHQY</sequence>
<feature type="transmembrane region" description="Helical" evidence="5">
    <location>
        <begin position="62"/>
        <end position="84"/>
    </location>
</feature>
<reference evidence="6 7" key="1">
    <citation type="submission" date="2016-12" db="EMBL/GenBank/DDBJ databases">
        <title>Domibacillus antri genome sequencing.</title>
        <authorList>
            <person name="Verma A."/>
            <person name="Krishnamurthi S."/>
        </authorList>
    </citation>
    <scope>NUCLEOTIDE SEQUENCE [LARGE SCALE GENOMIC DNA]</scope>
    <source>
        <strain evidence="6 7">XD80</strain>
    </source>
</reference>
<proteinExistence type="predicted"/>
<feature type="transmembrane region" description="Helical" evidence="5">
    <location>
        <begin position="33"/>
        <end position="56"/>
    </location>
</feature>
<dbReference type="Proteomes" id="UP000185568">
    <property type="component" value="Unassembled WGS sequence"/>
</dbReference>
<dbReference type="GO" id="GO:0016020">
    <property type="term" value="C:membrane"/>
    <property type="evidence" value="ECO:0007669"/>
    <property type="project" value="UniProtKB-SubCell"/>
</dbReference>
<accession>A0A1Q8Q6Y5</accession>
<dbReference type="STRING" id="1714264.BTO30_06710"/>
<evidence type="ECO:0000313" key="7">
    <source>
        <dbReference type="Proteomes" id="UP000185568"/>
    </source>
</evidence>
<dbReference type="PANTHER" id="PTHR10361">
    <property type="entry name" value="SODIUM-BILE ACID COTRANSPORTER"/>
    <property type="match status" value="1"/>
</dbReference>
<dbReference type="Pfam" id="PF01758">
    <property type="entry name" value="SBF"/>
    <property type="match status" value="1"/>
</dbReference>
<organism evidence="6 7">
    <name type="scientific">Domibacillus antri</name>
    <dbReference type="NCBI Taxonomy" id="1714264"/>
    <lineage>
        <taxon>Bacteria</taxon>
        <taxon>Bacillati</taxon>
        <taxon>Bacillota</taxon>
        <taxon>Bacilli</taxon>
        <taxon>Bacillales</taxon>
        <taxon>Bacillaceae</taxon>
        <taxon>Domibacillus</taxon>
    </lineage>
</organism>
<feature type="transmembrane region" description="Helical" evidence="5">
    <location>
        <begin position="151"/>
        <end position="174"/>
    </location>
</feature>
<evidence type="ECO:0000256" key="1">
    <source>
        <dbReference type="ARBA" id="ARBA00004141"/>
    </source>
</evidence>
<dbReference type="OrthoDB" id="2800416at2"/>
<evidence type="ECO:0000313" key="6">
    <source>
        <dbReference type="EMBL" id="OLN23061.1"/>
    </source>
</evidence>
<keyword evidence="4 5" id="KW-0472">Membrane</keyword>
<feature type="transmembrane region" description="Helical" evidence="5">
    <location>
        <begin position="221"/>
        <end position="241"/>
    </location>
</feature>
<comment type="caution">
    <text evidence="6">The sequence shown here is derived from an EMBL/GenBank/DDBJ whole genome shotgun (WGS) entry which is preliminary data.</text>
</comment>
<evidence type="ECO:0000256" key="4">
    <source>
        <dbReference type="ARBA" id="ARBA00023136"/>
    </source>
</evidence>
<protein>
    <submittedName>
        <fullName evidence="6">Bile acid:sodium symporter</fullName>
    </submittedName>
</protein>
<dbReference type="InterPro" id="IPR004710">
    <property type="entry name" value="Bilac:Na_transpt"/>
</dbReference>
<feature type="transmembrane region" description="Helical" evidence="5">
    <location>
        <begin position="91"/>
        <end position="114"/>
    </location>
</feature>
<keyword evidence="2 5" id="KW-0812">Transmembrane</keyword>
<comment type="subcellular location">
    <subcellularLocation>
        <location evidence="1">Membrane</location>
        <topology evidence="1">Multi-pass membrane protein</topology>
    </subcellularLocation>
</comment>
<keyword evidence="7" id="KW-1185">Reference proteome</keyword>
<dbReference type="AlphaFoldDB" id="A0A1Q8Q6Y5"/>
<feature type="transmembrane region" description="Helical" evidence="5">
    <location>
        <begin position="186"/>
        <end position="209"/>
    </location>
</feature>
<evidence type="ECO:0000256" key="2">
    <source>
        <dbReference type="ARBA" id="ARBA00022692"/>
    </source>
</evidence>
<dbReference type="EMBL" id="MSDU01000010">
    <property type="protein sequence ID" value="OLN23061.1"/>
    <property type="molecule type" value="Genomic_DNA"/>
</dbReference>
<keyword evidence="3 5" id="KW-1133">Transmembrane helix</keyword>
<dbReference type="InterPro" id="IPR038770">
    <property type="entry name" value="Na+/solute_symporter_sf"/>
</dbReference>
<evidence type="ECO:0000256" key="3">
    <source>
        <dbReference type="ARBA" id="ARBA00022989"/>
    </source>
</evidence>
<evidence type="ECO:0000256" key="5">
    <source>
        <dbReference type="SAM" id="Phobius"/>
    </source>
</evidence>
<feature type="non-terminal residue" evidence="6">
    <location>
        <position position="279"/>
    </location>
</feature>
<feature type="transmembrane region" description="Helical" evidence="5">
    <location>
        <begin position="253"/>
        <end position="271"/>
    </location>
</feature>
<dbReference type="Gene3D" id="1.20.1530.20">
    <property type="match status" value="1"/>
</dbReference>
<dbReference type="PANTHER" id="PTHR10361:SF28">
    <property type="entry name" value="P3 PROTEIN-RELATED"/>
    <property type="match status" value="1"/>
</dbReference>
<gene>
    <name evidence="6" type="ORF">BTO30_06710</name>
</gene>
<dbReference type="InterPro" id="IPR002657">
    <property type="entry name" value="BilAc:Na_symport/Acr3"/>
</dbReference>
<name>A0A1Q8Q6Y5_9BACI</name>
<feature type="transmembrane region" description="Helical" evidence="5">
    <location>
        <begin position="126"/>
        <end position="144"/>
    </location>
</feature>